<accession>A0ABD2A025</accession>
<name>A0ABD2A025_VESSQ</name>
<gene>
    <name evidence="1" type="ORF">V1478_016510</name>
</gene>
<organism evidence="1 2">
    <name type="scientific">Vespula squamosa</name>
    <name type="common">Southern yellow jacket</name>
    <name type="synonym">Wasp</name>
    <dbReference type="NCBI Taxonomy" id="30214"/>
    <lineage>
        <taxon>Eukaryota</taxon>
        <taxon>Metazoa</taxon>
        <taxon>Ecdysozoa</taxon>
        <taxon>Arthropoda</taxon>
        <taxon>Hexapoda</taxon>
        <taxon>Insecta</taxon>
        <taxon>Pterygota</taxon>
        <taxon>Neoptera</taxon>
        <taxon>Endopterygota</taxon>
        <taxon>Hymenoptera</taxon>
        <taxon>Apocrita</taxon>
        <taxon>Aculeata</taxon>
        <taxon>Vespoidea</taxon>
        <taxon>Vespidae</taxon>
        <taxon>Vespinae</taxon>
        <taxon>Vespula</taxon>
    </lineage>
</organism>
<evidence type="ECO:0000313" key="2">
    <source>
        <dbReference type="Proteomes" id="UP001607302"/>
    </source>
</evidence>
<sequence>MEQRLNFAEQRLNEDCGNVFKRNLVILKTVHQPWLILMNDFNEQGLISKMKVQARTRVVHIELRDKREKAISSTTGIHIAIMTCVLFPSSSRFFPCLRV</sequence>
<dbReference type="AlphaFoldDB" id="A0ABD2A025"/>
<reference evidence="1 2" key="1">
    <citation type="journal article" date="2024" name="Ann. Entomol. Soc. Am.">
        <title>Genomic analyses of the southern and eastern yellowjacket wasps (Hymenoptera: Vespidae) reveal evolutionary signatures of social life.</title>
        <authorList>
            <person name="Catto M.A."/>
            <person name="Caine P.B."/>
            <person name="Orr S.E."/>
            <person name="Hunt B.G."/>
            <person name="Goodisman M.A.D."/>
        </authorList>
    </citation>
    <scope>NUCLEOTIDE SEQUENCE [LARGE SCALE GENOMIC DNA]</scope>
    <source>
        <strain evidence="1">233</strain>
        <tissue evidence="1">Head and thorax</tissue>
    </source>
</reference>
<protein>
    <submittedName>
        <fullName evidence="1">Uncharacterized protein</fullName>
    </submittedName>
</protein>
<keyword evidence="2" id="KW-1185">Reference proteome</keyword>
<dbReference type="Proteomes" id="UP001607302">
    <property type="component" value="Unassembled WGS sequence"/>
</dbReference>
<proteinExistence type="predicted"/>
<evidence type="ECO:0000313" key="1">
    <source>
        <dbReference type="EMBL" id="KAL2713953.1"/>
    </source>
</evidence>
<dbReference type="EMBL" id="JAUDFV010000157">
    <property type="protein sequence ID" value="KAL2713953.1"/>
    <property type="molecule type" value="Genomic_DNA"/>
</dbReference>
<comment type="caution">
    <text evidence="1">The sequence shown here is derived from an EMBL/GenBank/DDBJ whole genome shotgun (WGS) entry which is preliminary data.</text>
</comment>